<keyword evidence="2" id="KW-0812">Transmembrane</keyword>
<reference evidence="3 4" key="1">
    <citation type="submission" date="2019-08" db="EMBL/GenBank/DDBJ databases">
        <title>Genomes of Subsaximicrobium wynnwilliamsii strains.</title>
        <authorList>
            <person name="Bowman J.P."/>
        </authorList>
    </citation>
    <scope>NUCLEOTIDE SEQUENCE [LARGE SCALE GENOMIC DNA]</scope>
    <source>
        <strain evidence="3 4">2-80-2</strain>
    </source>
</reference>
<keyword evidence="2" id="KW-0472">Membrane</keyword>
<dbReference type="Proteomes" id="UP000321578">
    <property type="component" value="Unassembled WGS sequence"/>
</dbReference>
<feature type="transmembrane region" description="Helical" evidence="2">
    <location>
        <begin position="51"/>
        <end position="72"/>
    </location>
</feature>
<organism evidence="3 4">
    <name type="scientific">Subsaximicrobium wynnwilliamsii</name>
    <dbReference type="NCBI Taxonomy" id="291179"/>
    <lineage>
        <taxon>Bacteria</taxon>
        <taxon>Pseudomonadati</taxon>
        <taxon>Bacteroidota</taxon>
        <taxon>Flavobacteriia</taxon>
        <taxon>Flavobacteriales</taxon>
        <taxon>Flavobacteriaceae</taxon>
        <taxon>Subsaximicrobium</taxon>
    </lineage>
</organism>
<dbReference type="RefSeq" id="WP_147087968.1">
    <property type="nucleotide sequence ID" value="NZ_VORM01000007.1"/>
</dbReference>
<evidence type="ECO:0000313" key="4">
    <source>
        <dbReference type="Proteomes" id="UP000321578"/>
    </source>
</evidence>
<keyword evidence="4" id="KW-1185">Reference proteome</keyword>
<dbReference type="EMBL" id="VORO01000025">
    <property type="protein sequence ID" value="TXD87409.1"/>
    <property type="molecule type" value="Genomic_DNA"/>
</dbReference>
<evidence type="ECO:0000256" key="1">
    <source>
        <dbReference type="SAM" id="Coils"/>
    </source>
</evidence>
<proteinExistence type="predicted"/>
<keyword evidence="2" id="KW-1133">Transmembrane helix</keyword>
<dbReference type="AlphaFoldDB" id="A0A5C6ZE71"/>
<evidence type="ECO:0008006" key="5">
    <source>
        <dbReference type="Google" id="ProtNLM"/>
    </source>
</evidence>
<dbReference type="OrthoDB" id="1143801at2"/>
<feature type="coiled-coil region" evidence="1">
    <location>
        <begin position="118"/>
        <end position="173"/>
    </location>
</feature>
<protein>
    <recommendedName>
        <fullName evidence="5">DUF4179 domain-containing protein</fullName>
    </recommendedName>
</protein>
<evidence type="ECO:0000256" key="2">
    <source>
        <dbReference type="SAM" id="Phobius"/>
    </source>
</evidence>
<gene>
    <name evidence="3" type="ORF">ESY86_17190</name>
</gene>
<accession>A0A5C6ZE71</accession>
<sequence length="184" mass="20687">MKKDNIKDLFKRLEGGFDVESPNEGHQQRFLDKLNEVSKVQVLPSSSTFNFWKPLLAIAASLLIGLAIFTTLDKEPAIDGLASVSPELSETQDFFNAAISQELNNLNSKRTPETEALINDALKQISLLETDYNKLKMDLKESGNDKRVVYAMISNFQNRIELLQNVMAHIEDAKNMSTETPNIL</sequence>
<name>A0A5C6ZE71_9FLAO</name>
<comment type="caution">
    <text evidence="3">The sequence shown here is derived from an EMBL/GenBank/DDBJ whole genome shotgun (WGS) entry which is preliminary data.</text>
</comment>
<keyword evidence="1" id="KW-0175">Coiled coil</keyword>
<evidence type="ECO:0000313" key="3">
    <source>
        <dbReference type="EMBL" id="TXD87409.1"/>
    </source>
</evidence>